<keyword evidence="14" id="KW-1185">Reference proteome</keyword>
<name>A0A9P6VYC8_RHOMI</name>
<dbReference type="InterPro" id="IPR000462">
    <property type="entry name" value="CDP-OH_P_trans"/>
</dbReference>
<accession>A0A9P6VYC8</accession>
<dbReference type="GO" id="GO:0016020">
    <property type="term" value="C:membrane"/>
    <property type="evidence" value="ECO:0007669"/>
    <property type="project" value="UniProtKB-SubCell"/>
</dbReference>
<keyword evidence="4 12" id="KW-0812">Transmembrane</keyword>
<dbReference type="PROSITE" id="PS00379">
    <property type="entry name" value="CDP_ALCOHOL_P_TRANSF"/>
    <property type="match status" value="1"/>
</dbReference>
<keyword evidence="3 10" id="KW-0808">Transferase</keyword>
<dbReference type="InterPro" id="IPR048254">
    <property type="entry name" value="CDP_ALCOHOL_P_TRANSF_CS"/>
</dbReference>
<evidence type="ECO:0000256" key="10">
    <source>
        <dbReference type="RuleBase" id="RU003750"/>
    </source>
</evidence>
<evidence type="ECO:0008006" key="15">
    <source>
        <dbReference type="Google" id="ProtNLM"/>
    </source>
</evidence>
<reference evidence="13 14" key="1">
    <citation type="submission" date="2020-11" db="EMBL/GenBank/DDBJ databases">
        <title>Kefir isolates.</title>
        <authorList>
            <person name="Marcisauskas S."/>
            <person name="Kim Y."/>
            <person name="Blasche S."/>
        </authorList>
    </citation>
    <scope>NUCLEOTIDE SEQUENCE [LARGE SCALE GENOMIC DNA]</scope>
    <source>
        <strain evidence="13 14">KR</strain>
    </source>
</reference>
<gene>
    <name evidence="13" type="ORF">C6P46_006653</name>
</gene>
<evidence type="ECO:0000256" key="1">
    <source>
        <dbReference type="ARBA" id="ARBA00004141"/>
    </source>
</evidence>
<dbReference type="PANTHER" id="PTHR14269:SF60">
    <property type="entry name" value="CARDIOLIPIN SYNTHASE (CMP-FORMING)"/>
    <property type="match status" value="1"/>
</dbReference>
<dbReference type="OrthoDB" id="10020554at2759"/>
<keyword evidence="6" id="KW-0443">Lipid metabolism</keyword>
<evidence type="ECO:0000256" key="9">
    <source>
        <dbReference type="ARBA" id="ARBA00023264"/>
    </source>
</evidence>
<dbReference type="InterPro" id="IPR050324">
    <property type="entry name" value="CDP-alcohol_PTase-I"/>
</dbReference>
<comment type="subcellular location">
    <subcellularLocation>
        <location evidence="1">Membrane</location>
        <topology evidence="1">Multi-pass membrane protein</topology>
    </subcellularLocation>
</comment>
<dbReference type="AlphaFoldDB" id="A0A9P6VYC8"/>
<protein>
    <recommendedName>
        <fullName evidence="15">Phosphatidyl synthase</fullName>
    </recommendedName>
</protein>
<evidence type="ECO:0000313" key="14">
    <source>
        <dbReference type="Proteomes" id="UP000777482"/>
    </source>
</evidence>
<dbReference type="GO" id="GO:0005739">
    <property type="term" value="C:mitochondrion"/>
    <property type="evidence" value="ECO:0007669"/>
    <property type="project" value="TreeGrafter"/>
</dbReference>
<keyword evidence="5 12" id="KW-1133">Transmembrane helix</keyword>
<feature type="compositionally biased region" description="Pro residues" evidence="11">
    <location>
        <begin position="97"/>
        <end position="106"/>
    </location>
</feature>
<keyword evidence="9" id="KW-1208">Phospholipid metabolism</keyword>
<evidence type="ECO:0000313" key="13">
    <source>
        <dbReference type="EMBL" id="KAG0657156.1"/>
    </source>
</evidence>
<dbReference type="Pfam" id="PF01066">
    <property type="entry name" value="CDP-OH_P_transf"/>
    <property type="match status" value="1"/>
</dbReference>
<keyword evidence="8" id="KW-0594">Phospholipid biosynthesis</keyword>
<comment type="caution">
    <text evidence="13">The sequence shown here is derived from an EMBL/GenBank/DDBJ whole genome shotgun (WGS) entry which is preliminary data.</text>
</comment>
<comment type="similarity">
    <text evidence="10">Belongs to the CDP-alcohol phosphatidyltransferase class-I family.</text>
</comment>
<sequence>MDQLLRPTRHLLRSTGACSPRAPALARSLPPSFFPPRSPHANSNAACPTLRRCWPAARRTSISAFALRTFVTQPPKPATTARSNPSPATPADSAASSPPPAPPSLPPNGDKKEPRENIYTIPNALTAARIIACPAIGYYILKGDLATATGLLFVAGVSDLLDGWLARKYNMGTVLGSILDPAADKFLMTTMVVTLAMRDMLPLPLAIIILGRDVALSISAFYFRYASLPPPKTFKRYWDFSIPSASVHPTQISKYNTFLQLVLVGITTVAPLLPFDLSTPLLALQWIVAGTTIWSGLSYVGTGSASAIKYLK</sequence>
<keyword evidence="2" id="KW-0444">Lipid biosynthesis</keyword>
<evidence type="ECO:0000256" key="2">
    <source>
        <dbReference type="ARBA" id="ARBA00022516"/>
    </source>
</evidence>
<dbReference type="Gene3D" id="1.20.120.1760">
    <property type="match status" value="1"/>
</dbReference>
<evidence type="ECO:0000256" key="4">
    <source>
        <dbReference type="ARBA" id="ARBA00022692"/>
    </source>
</evidence>
<dbReference type="EMBL" id="PUHQ01000085">
    <property type="protein sequence ID" value="KAG0657156.1"/>
    <property type="molecule type" value="Genomic_DNA"/>
</dbReference>
<evidence type="ECO:0000256" key="5">
    <source>
        <dbReference type="ARBA" id="ARBA00022989"/>
    </source>
</evidence>
<dbReference type="GO" id="GO:0043337">
    <property type="term" value="F:cardiolipin synthase (CMP-forming)"/>
    <property type="evidence" value="ECO:0007669"/>
    <property type="project" value="TreeGrafter"/>
</dbReference>
<evidence type="ECO:0000256" key="3">
    <source>
        <dbReference type="ARBA" id="ARBA00022679"/>
    </source>
</evidence>
<evidence type="ECO:0000256" key="12">
    <source>
        <dbReference type="SAM" id="Phobius"/>
    </source>
</evidence>
<evidence type="ECO:0000256" key="11">
    <source>
        <dbReference type="SAM" id="MobiDB-lite"/>
    </source>
</evidence>
<dbReference type="GO" id="GO:0032049">
    <property type="term" value="P:cardiolipin biosynthetic process"/>
    <property type="evidence" value="ECO:0007669"/>
    <property type="project" value="TreeGrafter"/>
</dbReference>
<proteinExistence type="inferred from homology"/>
<feature type="transmembrane region" description="Helical" evidence="12">
    <location>
        <begin position="281"/>
        <end position="302"/>
    </location>
</feature>
<feature type="transmembrane region" description="Helical" evidence="12">
    <location>
        <begin position="258"/>
        <end position="275"/>
    </location>
</feature>
<dbReference type="InterPro" id="IPR043130">
    <property type="entry name" value="CDP-OH_PTrfase_TM_dom"/>
</dbReference>
<feature type="compositionally biased region" description="Low complexity" evidence="11">
    <location>
        <begin position="85"/>
        <end position="96"/>
    </location>
</feature>
<feature type="transmembrane region" description="Helical" evidence="12">
    <location>
        <begin position="203"/>
        <end position="223"/>
    </location>
</feature>
<evidence type="ECO:0000256" key="8">
    <source>
        <dbReference type="ARBA" id="ARBA00023209"/>
    </source>
</evidence>
<feature type="region of interest" description="Disordered" evidence="11">
    <location>
        <begin position="73"/>
        <end position="115"/>
    </location>
</feature>
<dbReference type="PANTHER" id="PTHR14269">
    <property type="entry name" value="CDP-DIACYLGLYCEROL--GLYCEROL-3-PHOSPHATE 3-PHOSPHATIDYLTRANSFERASE-RELATED"/>
    <property type="match status" value="1"/>
</dbReference>
<evidence type="ECO:0000256" key="6">
    <source>
        <dbReference type="ARBA" id="ARBA00023098"/>
    </source>
</evidence>
<keyword evidence="7 12" id="KW-0472">Membrane</keyword>
<organism evidence="13 14">
    <name type="scientific">Rhodotorula mucilaginosa</name>
    <name type="common">Yeast</name>
    <name type="synonym">Rhodotorula rubra</name>
    <dbReference type="NCBI Taxonomy" id="5537"/>
    <lineage>
        <taxon>Eukaryota</taxon>
        <taxon>Fungi</taxon>
        <taxon>Dikarya</taxon>
        <taxon>Basidiomycota</taxon>
        <taxon>Pucciniomycotina</taxon>
        <taxon>Microbotryomycetes</taxon>
        <taxon>Sporidiobolales</taxon>
        <taxon>Sporidiobolaceae</taxon>
        <taxon>Rhodotorula</taxon>
    </lineage>
</organism>
<dbReference type="Proteomes" id="UP000777482">
    <property type="component" value="Unassembled WGS sequence"/>
</dbReference>
<evidence type="ECO:0000256" key="7">
    <source>
        <dbReference type="ARBA" id="ARBA00023136"/>
    </source>
</evidence>